<dbReference type="EMBL" id="JAACXV010017958">
    <property type="protein sequence ID" value="KAF7264188.1"/>
    <property type="molecule type" value="Genomic_DNA"/>
</dbReference>
<protein>
    <submittedName>
        <fullName evidence="1">Uncharacterized protein</fullName>
    </submittedName>
</protein>
<gene>
    <name evidence="1" type="ORF">GWI33_000489</name>
</gene>
<comment type="caution">
    <text evidence="1">The sequence shown here is derived from an EMBL/GenBank/DDBJ whole genome shotgun (WGS) entry which is preliminary data.</text>
</comment>
<keyword evidence="2" id="KW-1185">Reference proteome</keyword>
<sequence length="37" mass="4196">MPKPLNSQSQILIASVISYFDQERDNRGPSGQYNVLE</sequence>
<dbReference type="OrthoDB" id="6777573at2759"/>
<dbReference type="AlphaFoldDB" id="A0A834HMF8"/>
<evidence type="ECO:0000313" key="2">
    <source>
        <dbReference type="Proteomes" id="UP000625711"/>
    </source>
</evidence>
<feature type="non-terminal residue" evidence="1">
    <location>
        <position position="37"/>
    </location>
</feature>
<accession>A0A834HMF8</accession>
<evidence type="ECO:0000313" key="1">
    <source>
        <dbReference type="EMBL" id="KAF7264188.1"/>
    </source>
</evidence>
<proteinExistence type="predicted"/>
<organism evidence="1 2">
    <name type="scientific">Rhynchophorus ferrugineus</name>
    <name type="common">Red palm weevil</name>
    <name type="synonym">Curculio ferrugineus</name>
    <dbReference type="NCBI Taxonomy" id="354439"/>
    <lineage>
        <taxon>Eukaryota</taxon>
        <taxon>Metazoa</taxon>
        <taxon>Ecdysozoa</taxon>
        <taxon>Arthropoda</taxon>
        <taxon>Hexapoda</taxon>
        <taxon>Insecta</taxon>
        <taxon>Pterygota</taxon>
        <taxon>Neoptera</taxon>
        <taxon>Endopterygota</taxon>
        <taxon>Coleoptera</taxon>
        <taxon>Polyphaga</taxon>
        <taxon>Cucujiformia</taxon>
        <taxon>Curculionidae</taxon>
        <taxon>Dryophthorinae</taxon>
        <taxon>Rhynchophorus</taxon>
    </lineage>
</organism>
<name>A0A834HMF8_RHYFE</name>
<reference evidence="1" key="1">
    <citation type="submission" date="2020-08" db="EMBL/GenBank/DDBJ databases">
        <title>Genome sequencing and assembly of the red palm weevil Rhynchophorus ferrugineus.</title>
        <authorList>
            <person name="Dias G.B."/>
            <person name="Bergman C.M."/>
            <person name="Manee M."/>
        </authorList>
    </citation>
    <scope>NUCLEOTIDE SEQUENCE</scope>
    <source>
        <strain evidence="1">AA-2017</strain>
        <tissue evidence="1">Whole larva</tissue>
    </source>
</reference>
<dbReference type="Proteomes" id="UP000625711">
    <property type="component" value="Unassembled WGS sequence"/>
</dbReference>